<dbReference type="PRINTS" id="PR01071">
    <property type="entry name" value="ACOABIOTINCC"/>
</dbReference>
<accession>A0A2T5G668</accession>
<dbReference type="GO" id="GO:0006633">
    <property type="term" value="P:fatty acid biosynthetic process"/>
    <property type="evidence" value="ECO:0007669"/>
    <property type="project" value="UniProtKB-UniPathway"/>
</dbReference>
<keyword evidence="2 3" id="KW-0092">Biotin</keyword>
<dbReference type="Pfam" id="PF00364">
    <property type="entry name" value="Biotin_lipoyl"/>
    <property type="match status" value="1"/>
</dbReference>
<dbReference type="SUPFAM" id="SSF51230">
    <property type="entry name" value="Single hybrid motif"/>
    <property type="match status" value="1"/>
</dbReference>
<keyword evidence="3" id="KW-0275">Fatty acid biosynthesis</keyword>
<keyword evidence="3" id="KW-0443">Lipid metabolism</keyword>
<gene>
    <name evidence="6" type="ORF">BLITH_1324</name>
</gene>
<comment type="caution">
    <text evidence="6">The sequence shown here is derived from an EMBL/GenBank/DDBJ whole genome shotgun (WGS) entry which is preliminary data.</text>
</comment>
<dbReference type="PANTHER" id="PTHR45266">
    <property type="entry name" value="OXALOACETATE DECARBOXYLASE ALPHA CHAIN"/>
    <property type="match status" value="1"/>
</dbReference>
<dbReference type="InterPro" id="IPR050709">
    <property type="entry name" value="Biotin_Carboxyl_Carrier/Decarb"/>
</dbReference>
<protein>
    <recommendedName>
        <fullName evidence="1 3">Biotin carboxyl carrier protein of acetyl-CoA carboxylase</fullName>
    </recommendedName>
</protein>
<evidence type="ECO:0000256" key="4">
    <source>
        <dbReference type="SAM" id="MobiDB-lite"/>
    </source>
</evidence>
<keyword evidence="3" id="KW-0444">Lipid biosynthesis</keyword>
<dbReference type="PANTHER" id="PTHR45266:SF3">
    <property type="entry name" value="OXALOACETATE DECARBOXYLASE ALPHA CHAIN"/>
    <property type="match status" value="1"/>
</dbReference>
<keyword evidence="3" id="KW-0276">Fatty acid metabolism</keyword>
<evidence type="ECO:0000256" key="1">
    <source>
        <dbReference type="ARBA" id="ARBA00017562"/>
    </source>
</evidence>
<proteinExistence type="predicted"/>
<dbReference type="EMBL" id="PEBW01000004">
    <property type="protein sequence ID" value="PTQ51686.1"/>
    <property type="molecule type" value="Genomic_DNA"/>
</dbReference>
<organism evidence="6 7">
    <name type="scientific">Brockia lithotrophica</name>
    <dbReference type="NCBI Taxonomy" id="933949"/>
    <lineage>
        <taxon>Bacteria</taxon>
        <taxon>Bacillati</taxon>
        <taxon>Bacillota</taxon>
        <taxon>Bacilli</taxon>
        <taxon>Bacillales</taxon>
        <taxon>Bacillales Family X. Incertae Sedis</taxon>
        <taxon>Brockia</taxon>
    </lineage>
</organism>
<dbReference type="CDD" id="cd06850">
    <property type="entry name" value="biotinyl_domain"/>
    <property type="match status" value="1"/>
</dbReference>
<comment type="pathway">
    <text evidence="3">Lipid metabolism; fatty acid biosynthesis.</text>
</comment>
<evidence type="ECO:0000259" key="5">
    <source>
        <dbReference type="PROSITE" id="PS50968"/>
    </source>
</evidence>
<evidence type="ECO:0000313" key="6">
    <source>
        <dbReference type="EMBL" id="PTQ51686.1"/>
    </source>
</evidence>
<dbReference type="InterPro" id="IPR001249">
    <property type="entry name" value="AcCoA_biotinCC"/>
</dbReference>
<dbReference type="AlphaFoldDB" id="A0A2T5G668"/>
<dbReference type="InterPro" id="IPR000089">
    <property type="entry name" value="Biotin_lipoyl"/>
</dbReference>
<evidence type="ECO:0000256" key="2">
    <source>
        <dbReference type="ARBA" id="ARBA00023267"/>
    </source>
</evidence>
<comment type="function">
    <text evidence="3">This protein is a component of the acetyl coenzyme A carboxylase complex; first, biotin carboxylase catalyzes the carboxylation of the carrier protein and then the transcarboxylase transfers the carboxyl group to form malonyl-CoA.</text>
</comment>
<sequence>MEISEIKELLLLFDASTLAYLRWERGDERLILRKAPRGSEAADFSGGSGLAGVVSYPEAKPQAIWEDEGVASEHARPSEFPEVSRSAEEASESLESVRAPLVGTFYARPEPTAPPFVRVGDRVTPDTVVCLIEAMKIFNEIKAGVHGIVHAVLAEDGQLVEYGQPLFLIRKEG</sequence>
<dbReference type="UniPathway" id="UPA00094"/>
<dbReference type="InterPro" id="IPR011053">
    <property type="entry name" value="Single_hybrid_motif"/>
</dbReference>
<dbReference type="Gene3D" id="2.40.50.100">
    <property type="match status" value="1"/>
</dbReference>
<evidence type="ECO:0000256" key="3">
    <source>
        <dbReference type="RuleBase" id="RU364072"/>
    </source>
</evidence>
<feature type="region of interest" description="Disordered" evidence="4">
    <location>
        <begin position="68"/>
        <end position="89"/>
    </location>
</feature>
<dbReference type="Proteomes" id="UP000244016">
    <property type="component" value="Unassembled WGS sequence"/>
</dbReference>
<reference evidence="6 7" key="1">
    <citation type="submission" date="2017-08" db="EMBL/GenBank/DDBJ databases">
        <title>Burning lignite coal seam in the remote Altai Mountains harbors a hydrogen-driven thermophilic microbial community.</title>
        <authorList>
            <person name="Kadnikov V.V."/>
            <person name="Mardanov A.V."/>
            <person name="Ivasenko D."/>
            <person name="Beletsky A.V."/>
            <person name="Karnachuk O.V."/>
            <person name="Ravin N.V."/>
        </authorList>
    </citation>
    <scope>NUCLEOTIDE SEQUENCE [LARGE SCALE GENOMIC DNA]</scope>
    <source>
        <strain evidence="6">AL31</strain>
    </source>
</reference>
<name>A0A2T5G668_9BACL</name>
<dbReference type="GO" id="GO:0009317">
    <property type="term" value="C:acetyl-CoA carboxylase complex"/>
    <property type="evidence" value="ECO:0007669"/>
    <property type="project" value="InterPro"/>
</dbReference>
<evidence type="ECO:0000313" key="7">
    <source>
        <dbReference type="Proteomes" id="UP000244016"/>
    </source>
</evidence>
<dbReference type="PROSITE" id="PS50968">
    <property type="entry name" value="BIOTINYL_LIPOYL"/>
    <property type="match status" value="1"/>
</dbReference>
<dbReference type="NCBIfam" id="TIGR00531">
    <property type="entry name" value="BCCP"/>
    <property type="match status" value="1"/>
</dbReference>
<dbReference type="GO" id="GO:0003989">
    <property type="term" value="F:acetyl-CoA carboxylase activity"/>
    <property type="evidence" value="ECO:0007669"/>
    <property type="project" value="InterPro"/>
</dbReference>
<feature type="domain" description="Lipoyl-binding" evidence="5">
    <location>
        <begin position="94"/>
        <end position="170"/>
    </location>
</feature>